<accession>A0A7X4WA73</accession>
<dbReference type="InterPro" id="IPR000182">
    <property type="entry name" value="GNAT_dom"/>
</dbReference>
<dbReference type="EMBL" id="WXWW01000112">
    <property type="protein sequence ID" value="NAW65046.1"/>
    <property type="molecule type" value="Genomic_DNA"/>
</dbReference>
<dbReference type="Proteomes" id="UP000465712">
    <property type="component" value="Unassembled WGS sequence"/>
</dbReference>
<dbReference type="InterPro" id="IPR016181">
    <property type="entry name" value="Acyl_CoA_acyltransferase"/>
</dbReference>
<name>A0A7X4WA73_9GAMM</name>
<proteinExistence type="predicted"/>
<dbReference type="AlphaFoldDB" id="A0A7X4WA73"/>
<reference evidence="2 3" key="1">
    <citation type="submission" date="2017-05" db="EMBL/GenBank/DDBJ databases">
        <title>High clonality and local adaptation shapes Vibrionaceae linages within an endangered oasis.</title>
        <authorList>
            <person name="Vazquez-Rosas-Landa M."/>
        </authorList>
    </citation>
    <scope>NUCLEOTIDE SEQUENCE [LARGE SCALE GENOMIC DNA]</scope>
    <source>
        <strain evidence="2 3">P46_P4S1P180</strain>
    </source>
</reference>
<evidence type="ECO:0000313" key="2">
    <source>
        <dbReference type="EMBL" id="NAW65046.1"/>
    </source>
</evidence>
<gene>
    <name evidence="2" type="ORF">CAG72_07430</name>
</gene>
<dbReference type="GO" id="GO:0016747">
    <property type="term" value="F:acyltransferase activity, transferring groups other than amino-acyl groups"/>
    <property type="evidence" value="ECO:0007669"/>
    <property type="project" value="InterPro"/>
</dbReference>
<keyword evidence="2" id="KW-0808">Transferase</keyword>
<dbReference type="PROSITE" id="PS51186">
    <property type="entry name" value="GNAT"/>
    <property type="match status" value="1"/>
</dbReference>
<feature type="domain" description="N-acetyltransferase" evidence="1">
    <location>
        <begin position="1"/>
        <end position="93"/>
    </location>
</feature>
<comment type="caution">
    <text evidence="2">The sequence shown here is derived from an EMBL/GenBank/DDBJ whole genome shotgun (WGS) entry which is preliminary data.</text>
</comment>
<protein>
    <submittedName>
        <fullName evidence="2">GNAT family N-acetyltransferase</fullName>
    </submittedName>
</protein>
<dbReference type="Pfam" id="PF13508">
    <property type="entry name" value="Acetyltransf_7"/>
    <property type="match status" value="1"/>
</dbReference>
<feature type="non-terminal residue" evidence="2">
    <location>
        <position position="1"/>
    </location>
</feature>
<dbReference type="RefSeq" id="WP_161443937.1">
    <property type="nucleotide sequence ID" value="NZ_WXWW01000112.1"/>
</dbReference>
<dbReference type="Gene3D" id="3.40.630.30">
    <property type="match status" value="1"/>
</dbReference>
<sequence length="100" mass="11510">NHISGFIAYHQNDGVHFIDSLQVAKEYQNRLVGFRLLKASLLKANVASRVQKVRCCVFENNDAKELYFSVGFRELSRSEGILTLEIPIKQLFKRLRLAKT</sequence>
<evidence type="ECO:0000313" key="3">
    <source>
        <dbReference type="Proteomes" id="UP000465712"/>
    </source>
</evidence>
<dbReference type="SUPFAM" id="SSF55729">
    <property type="entry name" value="Acyl-CoA N-acyltransferases (Nat)"/>
    <property type="match status" value="1"/>
</dbReference>
<evidence type="ECO:0000259" key="1">
    <source>
        <dbReference type="PROSITE" id="PS51186"/>
    </source>
</evidence>
<organism evidence="2 3">
    <name type="scientific">Photobacterium halotolerans</name>
    <dbReference type="NCBI Taxonomy" id="265726"/>
    <lineage>
        <taxon>Bacteria</taxon>
        <taxon>Pseudomonadati</taxon>
        <taxon>Pseudomonadota</taxon>
        <taxon>Gammaproteobacteria</taxon>
        <taxon>Vibrionales</taxon>
        <taxon>Vibrionaceae</taxon>
        <taxon>Photobacterium</taxon>
    </lineage>
</organism>